<accession>A0A8J1XLY0</accession>
<comment type="caution">
    <text evidence="1">The sequence shown here is derived from an EMBL/GenBank/DDBJ whole genome shotgun (WGS) entry which is preliminary data.</text>
</comment>
<protein>
    <submittedName>
        <fullName evidence="1">Uncharacterized protein</fullName>
    </submittedName>
</protein>
<keyword evidence="2" id="KW-1185">Reference proteome</keyword>
<name>A0A8J1XLY0_OWEFU</name>
<gene>
    <name evidence="1" type="ORF">OFUS_LOCUS4553</name>
</gene>
<evidence type="ECO:0000313" key="2">
    <source>
        <dbReference type="Proteomes" id="UP000749559"/>
    </source>
</evidence>
<organism evidence="1 2">
    <name type="scientific">Owenia fusiformis</name>
    <name type="common">Polychaete worm</name>
    <dbReference type="NCBI Taxonomy" id="6347"/>
    <lineage>
        <taxon>Eukaryota</taxon>
        <taxon>Metazoa</taxon>
        <taxon>Spiralia</taxon>
        <taxon>Lophotrochozoa</taxon>
        <taxon>Annelida</taxon>
        <taxon>Polychaeta</taxon>
        <taxon>Sedentaria</taxon>
        <taxon>Canalipalpata</taxon>
        <taxon>Sabellida</taxon>
        <taxon>Oweniida</taxon>
        <taxon>Oweniidae</taxon>
        <taxon>Owenia</taxon>
    </lineage>
</organism>
<proteinExistence type="predicted"/>
<evidence type="ECO:0000313" key="1">
    <source>
        <dbReference type="EMBL" id="CAH1777525.1"/>
    </source>
</evidence>
<dbReference type="AlphaFoldDB" id="A0A8J1XLY0"/>
<feature type="non-terminal residue" evidence="1">
    <location>
        <position position="111"/>
    </location>
</feature>
<sequence length="111" mass="12195">MIKKMILVISVVCFTLTCVECVISKKYCGCPRKLTLKDAFCPIPRECTEIRGCPDGTICCTTCRDTSLKHCLKPTNPIKPGACPTFGKRDVSREKRCGQPCANDCDCKGAQ</sequence>
<reference evidence="1" key="1">
    <citation type="submission" date="2022-03" db="EMBL/GenBank/DDBJ databases">
        <authorList>
            <person name="Martin C."/>
        </authorList>
    </citation>
    <scope>NUCLEOTIDE SEQUENCE</scope>
</reference>
<dbReference type="EMBL" id="CAIIXF020000002">
    <property type="protein sequence ID" value="CAH1777525.1"/>
    <property type="molecule type" value="Genomic_DNA"/>
</dbReference>
<dbReference type="Proteomes" id="UP000749559">
    <property type="component" value="Unassembled WGS sequence"/>
</dbReference>